<dbReference type="RefSeq" id="XP_062729303.1">
    <property type="nucleotide sequence ID" value="XM_062872965.1"/>
</dbReference>
<accession>A0ABR0FC91</accession>
<keyword evidence="2" id="KW-1185">Reference proteome</keyword>
<dbReference type="Proteomes" id="UP001322138">
    <property type="component" value="Unassembled WGS sequence"/>
</dbReference>
<reference evidence="1 2" key="1">
    <citation type="journal article" date="2023" name="bioRxiv">
        <title>High-quality genome assemblies of four members of thePodospora anserinaspecies complex.</title>
        <authorList>
            <person name="Ament-Velasquez S.L."/>
            <person name="Vogan A.A."/>
            <person name="Wallerman O."/>
            <person name="Hartmann F."/>
            <person name="Gautier V."/>
            <person name="Silar P."/>
            <person name="Giraud T."/>
            <person name="Johannesson H."/>
        </authorList>
    </citation>
    <scope>NUCLEOTIDE SEQUENCE [LARGE SCALE GENOMIC DNA]</scope>
    <source>
        <strain evidence="1 2">CBS 112042</strain>
    </source>
</reference>
<protein>
    <submittedName>
        <fullName evidence="1">Uncharacterized protein</fullName>
    </submittedName>
</protein>
<name>A0ABR0FC91_9PEZI</name>
<evidence type="ECO:0000313" key="2">
    <source>
        <dbReference type="Proteomes" id="UP001322138"/>
    </source>
</evidence>
<evidence type="ECO:0000313" key="1">
    <source>
        <dbReference type="EMBL" id="KAK4640327.1"/>
    </source>
</evidence>
<gene>
    <name evidence="1" type="ORF">QC761_0090820</name>
</gene>
<proteinExistence type="predicted"/>
<organism evidence="1 2">
    <name type="scientific">Podospora bellae-mahoneyi</name>
    <dbReference type="NCBI Taxonomy" id="2093777"/>
    <lineage>
        <taxon>Eukaryota</taxon>
        <taxon>Fungi</taxon>
        <taxon>Dikarya</taxon>
        <taxon>Ascomycota</taxon>
        <taxon>Pezizomycotina</taxon>
        <taxon>Sordariomycetes</taxon>
        <taxon>Sordariomycetidae</taxon>
        <taxon>Sordariales</taxon>
        <taxon>Podosporaceae</taxon>
        <taxon>Podospora</taxon>
    </lineage>
</organism>
<sequence>MSNWRIDNTLWRSGACPVVAAAKTPGDLWPPSLSLHDLPSFQLRVEAHLQDNLQRTSPIALCRHLFPPSPLCLLTIPTRPPPSSFSPPVPLQPRTRRFDYAVPGFLGSDHCFQVALCSAALATLT</sequence>
<dbReference type="EMBL" id="JAFFGZ010000008">
    <property type="protein sequence ID" value="KAK4640327.1"/>
    <property type="molecule type" value="Genomic_DNA"/>
</dbReference>
<comment type="caution">
    <text evidence="1">The sequence shown here is derived from an EMBL/GenBank/DDBJ whole genome shotgun (WGS) entry which is preliminary data.</text>
</comment>
<dbReference type="GeneID" id="87892315"/>